<dbReference type="OrthoDB" id="5768428at2"/>
<dbReference type="EMBL" id="BMIY01000012">
    <property type="protein sequence ID" value="GFZ81809.1"/>
    <property type="molecule type" value="Genomic_DNA"/>
</dbReference>
<proteinExistence type="predicted"/>
<keyword evidence="1" id="KW-0472">Membrane</keyword>
<protein>
    <recommendedName>
        <fullName evidence="4">TM2 domain-containing protein</fullName>
    </recommendedName>
</protein>
<sequence>MFSEKELNLEEHELRDSIRALSATQRRRYDLLEARLLKRPSTYVRLNIAFPLGLHHFYLGRLLRGLMNLSLTLTALFLLLYTDFIAYGWMVMLATVLLDIPQLMNARLLVHSRNNQIMADCLKRASTSSATMQNADKSKELS</sequence>
<organism evidence="2 3">
    <name type="scientific">Pseudohongiella nitratireducens</name>
    <dbReference type="NCBI Taxonomy" id="1768907"/>
    <lineage>
        <taxon>Bacteria</taxon>
        <taxon>Pseudomonadati</taxon>
        <taxon>Pseudomonadota</taxon>
        <taxon>Gammaproteobacteria</taxon>
        <taxon>Pseudomonadales</taxon>
        <taxon>Pseudohongiellaceae</taxon>
        <taxon>Pseudohongiella</taxon>
    </lineage>
</organism>
<dbReference type="AlphaFoldDB" id="A0A916QMW8"/>
<reference evidence="2" key="2">
    <citation type="submission" date="2020-09" db="EMBL/GenBank/DDBJ databases">
        <authorList>
            <person name="Sun Q."/>
            <person name="Zhou Y."/>
        </authorList>
    </citation>
    <scope>NUCLEOTIDE SEQUENCE</scope>
    <source>
        <strain evidence="2">CGMCC 1.15425</strain>
    </source>
</reference>
<evidence type="ECO:0000313" key="2">
    <source>
        <dbReference type="EMBL" id="GFZ81809.1"/>
    </source>
</evidence>
<gene>
    <name evidence="2" type="ORF">GCM10011403_26570</name>
</gene>
<accession>A0A916QMW8</accession>
<evidence type="ECO:0008006" key="4">
    <source>
        <dbReference type="Google" id="ProtNLM"/>
    </source>
</evidence>
<feature type="transmembrane region" description="Helical" evidence="1">
    <location>
        <begin position="71"/>
        <end position="98"/>
    </location>
</feature>
<reference evidence="2" key="1">
    <citation type="journal article" date="2014" name="Int. J. Syst. Evol. Microbiol.">
        <title>Complete genome sequence of Corynebacterium casei LMG S-19264T (=DSM 44701T), isolated from a smear-ripened cheese.</title>
        <authorList>
            <consortium name="US DOE Joint Genome Institute (JGI-PGF)"/>
            <person name="Walter F."/>
            <person name="Albersmeier A."/>
            <person name="Kalinowski J."/>
            <person name="Ruckert C."/>
        </authorList>
    </citation>
    <scope>NUCLEOTIDE SEQUENCE</scope>
    <source>
        <strain evidence="2">CGMCC 1.15425</strain>
    </source>
</reference>
<dbReference type="Proteomes" id="UP000627715">
    <property type="component" value="Unassembled WGS sequence"/>
</dbReference>
<evidence type="ECO:0000313" key="3">
    <source>
        <dbReference type="Proteomes" id="UP000627715"/>
    </source>
</evidence>
<name>A0A916QMW8_9GAMM</name>
<keyword evidence="1" id="KW-1133">Transmembrane helix</keyword>
<dbReference type="RefSeq" id="WP_068810264.1">
    <property type="nucleotide sequence ID" value="NZ_BMIY01000012.1"/>
</dbReference>
<evidence type="ECO:0000256" key="1">
    <source>
        <dbReference type="SAM" id="Phobius"/>
    </source>
</evidence>
<feature type="transmembrane region" description="Helical" evidence="1">
    <location>
        <begin position="42"/>
        <end position="59"/>
    </location>
</feature>
<comment type="caution">
    <text evidence="2">The sequence shown here is derived from an EMBL/GenBank/DDBJ whole genome shotgun (WGS) entry which is preliminary data.</text>
</comment>
<keyword evidence="3" id="KW-1185">Reference proteome</keyword>
<keyword evidence="1" id="KW-0812">Transmembrane</keyword>